<feature type="compositionally biased region" description="Pro residues" evidence="1">
    <location>
        <begin position="33"/>
        <end position="44"/>
    </location>
</feature>
<feature type="region of interest" description="Disordered" evidence="1">
    <location>
        <begin position="1"/>
        <end position="51"/>
    </location>
</feature>
<gene>
    <name evidence="2" type="ORF">LYPA_23C014997</name>
</gene>
<dbReference type="Proteomes" id="UP000386466">
    <property type="component" value="Unassembled WGS sequence"/>
</dbReference>
<evidence type="ECO:0000256" key="1">
    <source>
        <dbReference type="SAM" id="MobiDB-lite"/>
    </source>
</evidence>
<proteinExistence type="predicted"/>
<feature type="compositionally biased region" description="Polar residues" evidence="1">
    <location>
        <begin position="15"/>
        <end position="29"/>
    </location>
</feature>
<name>A0A485P503_LYNPA</name>
<dbReference type="AlphaFoldDB" id="A0A485P503"/>
<sequence>MRDVALLHTRFSPHFTGTASAAPTAQRHTNPGRQPPPNKRPPNLPSMKPRSRILGTQSHLHVIPTIRQEIQMIKQRYFFRLQSDNPTNPIDLSRLEIDLKNESLALMSRAIS</sequence>
<reference evidence="2 3" key="1">
    <citation type="submission" date="2019-01" db="EMBL/GenBank/DDBJ databases">
        <authorList>
            <person name="Alioto T."/>
            <person name="Alioto T."/>
        </authorList>
    </citation>
    <scope>NUCLEOTIDE SEQUENCE [LARGE SCALE GENOMIC DNA]</scope>
</reference>
<evidence type="ECO:0000313" key="2">
    <source>
        <dbReference type="EMBL" id="VFV41205.1"/>
    </source>
</evidence>
<accession>A0A485P503</accession>
<protein>
    <submittedName>
        <fullName evidence="2">Uncharacterized protein</fullName>
    </submittedName>
</protein>
<dbReference type="EMBL" id="CAAGRJ010029896">
    <property type="protein sequence ID" value="VFV41205.1"/>
    <property type="molecule type" value="Genomic_DNA"/>
</dbReference>
<organism evidence="2 3">
    <name type="scientific">Lynx pardinus</name>
    <name type="common">Iberian lynx</name>
    <name type="synonym">Felis pardina</name>
    <dbReference type="NCBI Taxonomy" id="191816"/>
    <lineage>
        <taxon>Eukaryota</taxon>
        <taxon>Metazoa</taxon>
        <taxon>Chordata</taxon>
        <taxon>Craniata</taxon>
        <taxon>Vertebrata</taxon>
        <taxon>Euteleostomi</taxon>
        <taxon>Mammalia</taxon>
        <taxon>Eutheria</taxon>
        <taxon>Laurasiatheria</taxon>
        <taxon>Carnivora</taxon>
        <taxon>Feliformia</taxon>
        <taxon>Felidae</taxon>
        <taxon>Felinae</taxon>
        <taxon>Lynx</taxon>
    </lineage>
</organism>
<evidence type="ECO:0000313" key="3">
    <source>
        <dbReference type="Proteomes" id="UP000386466"/>
    </source>
</evidence>
<keyword evidence="3" id="KW-1185">Reference proteome</keyword>